<gene>
    <name evidence="1" type="ORF">ABCS64_01505</name>
</gene>
<name>A0ABV4UCD8_9RHOO</name>
<dbReference type="Proteomes" id="UP001574673">
    <property type="component" value="Unassembled WGS sequence"/>
</dbReference>
<comment type="caution">
    <text evidence="1">The sequence shown here is derived from an EMBL/GenBank/DDBJ whole genome shotgun (WGS) entry which is preliminary data.</text>
</comment>
<accession>A0ABV4UCD8</accession>
<evidence type="ECO:0000313" key="2">
    <source>
        <dbReference type="Proteomes" id="UP001574673"/>
    </source>
</evidence>
<reference evidence="2" key="1">
    <citation type="submission" date="2024-06" db="EMBL/GenBank/DDBJ databases">
        <title>Radixoralia hellwigii gen. nov., sp nov., isolated from a root canal in the human oral cavity.</title>
        <authorList>
            <person name="Bartsch S."/>
            <person name="Wittmer A."/>
            <person name="Schulz A.-K."/>
            <person name="Neumann-Schaal M."/>
            <person name="Wolf J."/>
            <person name="Gronow S."/>
            <person name="Tennert C."/>
            <person name="Haecker G."/>
            <person name="Cieplik F."/>
            <person name="Al-Ahmad A."/>
        </authorList>
    </citation>
    <scope>NUCLEOTIDE SEQUENCE [LARGE SCALE GENOMIC DNA]</scope>
    <source>
        <strain evidence="2">Wk13</strain>
    </source>
</reference>
<proteinExistence type="predicted"/>
<sequence length="57" mass="6555">MYAQLLPHAMTISRTTDQAYFQCGQDNDAVAFEAKARIRQLDVLRDFLAQKLKARQP</sequence>
<keyword evidence="2" id="KW-1185">Reference proteome</keyword>
<dbReference type="RefSeq" id="WP_418890174.1">
    <property type="nucleotide sequence ID" value="NZ_JBEUWX010000001.1"/>
</dbReference>
<evidence type="ECO:0000313" key="1">
    <source>
        <dbReference type="EMBL" id="MFA9949014.1"/>
    </source>
</evidence>
<dbReference type="EMBL" id="JBEUWX010000001">
    <property type="protein sequence ID" value="MFA9949014.1"/>
    <property type="molecule type" value="Genomic_DNA"/>
</dbReference>
<organism evidence="1 2">
    <name type="scientific">Dentiradicibacter hellwigii</name>
    <dbReference type="NCBI Taxonomy" id="3149053"/>
    <lineage>
        <taxon>Bacteria</taxon>
        <taxon>Pseudomonadati</taxon>
        <taxon>Pseudomonadota</taxon>
        <taxon>Betaproteobacteria</taxon>
        <taxon>Rhodocyclales</taxon>
        <taxon>Rhodocyclaceae</taxon>
        <taxon>Dentiradicibacter</taxon>
    </lineage>
</organism>
<protein>
    <submittedName>
        <fullName evidence="1">Uncharacterized protein</fullName>
    </submittedName>
</protein>